<dbReference type="Pfam" id="PF04860">
    <property type="entry name" value="Phage_portal"/>
    <property type="match status" value="1"/>
</dbReference>
<evidence type="ECO:0000259" key="2">
    <source>
        <dbReference type="Pfam" id="PF13619"/>
    </source>
</evidence>
<dbReference type="InterPro" id="IPR006944">
    <property type="entry name" value="Phage/GTA_portal"/>
</dbReference>
<feature type="region of interest" description="Disordered" evidence="1">
    <location>
        <begin position="100"/>
        <end position="121"/>
    </location>
</feature>
<dbReference type="RefSeq" id="WP_189001342.1">
    <property type="nucleotide sequence ID" value="NZ_BMOU01000006.1"/>
</dbReference>
<feature type="region of interest" description="Disordered" evidence="1">
    <location>
        <begin position="166"/>
        <end position="185"/>
    </location>
</feature>
<feature type="domain" description="KTSC" evidence="2">
    <location>
        <begin position="556"/>
        <end position="617"/>
    </location>
</feature>
<evidence type="ECO:0000256" key="1">
    <source>
        <dbReference type="SAM" id="MobiDB-lite"/>
    </source>
</evidence>
<feature type="compositionally biased region" description="Polar residues" evidence="1">
    <location>
        <begin position="18"/>
        <end position="29"/>
    </location>
</feature>
<evidence type="ECO:0000313" key="4">
    <source>
        <dbReference type="Proteomes" id="UP000605784"/>
    </source>
</evidence>
<protein>
    <recommendedName>
        <fullName evidence="2">KTSC domain-containing protein</fullName>
    </recommendedName>
</protein>
<sequence>MTSDDATKVHVEGIGGEQTLSKATNSQQLSDRRIHSVGHGVKPPYHPDRLASFLELNETHATAVRKKARYEVGFGFELATHADVDVDEADDQERAVARQFWRGPDSRWETGPHQSAEPTTPEEVKELARQDYHSVGWCALEILTDMEGRPVGLAHVPANTIRVRKPQSRFDQPRHPETGNFVDGDLGEYASRGYVQERDGRRRYFGEAGDRHRGQEVVITGGDEPRVTYTPDDSDKEPIFVDRETGDVAIGDAGALENGPANELIFVRNPSPIEQDYGVPDWVSAIRTIGADEAAKDYNREFFDNDTIPRFVIKVTGGELSEESKNDLRQMLHGLREESHRAVILEVEKFFDGMDDDVEIELEPLGQGISEEMDFREFRKKNEHEIAKVHEVPPILIGVTETSNRSNSQEQIADFANNVIAPEQHKFSQRLYKLIHQQYLGVTDWTIEYELRGADRPKEDADVARRKIQAVRGAIPVNRALEMIGEEPLPDDHPVDGETLLANVGQDEAPQPVGDAVQQSRPDDAPPPDNKLYERDWSEAEAALATKDPIEQTQFDSSNLDEGLYDFGEQELYLSFIREDGTNSLYAYVDVPASEWSSLVAASSHGSYHYDNIRLEYPYVEITNFHDRLPEGPEPDPEDVPDDVPT</sequence>
<comment type="caution">
    <text evidence="3">The sequence shown here is derived from an EMBL/GenBank/DDBJ whole genome shotgun (WGS) entry which is preliminary data.</text>
</comment>
<feature type="region of interest" description="Disordered" evidence="1">
    <location>
        <begin position="1"/>
        <end position="30"/>
    </location>
</feature>
<feature type="region of interest" description="Disordered" evidence="1">
    <location>
        <begin position="508"/>
        <end position="530"/>
    </location>
</feature>
<name>A0A830GPB1_9EURY</name>
<dbReference type="InterPro" id="IPR025309">
    <property type="entry name" value="KTSC_dom"/>
</dbReference>
<dbReference type="EMBL" id="BMOU01000006">
    <property type="protein sequence ID" value="GGO01755.1"/>
    <property type="molecule type" value="Genomic_DNA"/>
</dbReference>
<reference evidence="3" key="1">
    <citation type="journal article" date="2014" name="Int. J. Syst. Evol. Microbiol.">
        <title>Complete genome sequence of Corynebacterium casei LMG S-19264T (=DSM 44701T), isolated from a smear-ripened cheese.</title>
        <authorList>
            <consortium name="US DOE Joint Genome Institute (JGI-PGF)"/>
            <person name="Walter F."/>
            <person name="Albersmeier A."/>
            <person name="Kalinowski J."/>
            <person name="Ruckert C."/>
        </authorList>
    </citation>
    <scope>NUCLEOTIDE SEQUENCE</scope>
    <source>
        <strain evidence="3">JCM 17820</strain>
    </source>
</reference>
<dbReference type="Pfam" id="PF13619">
    <property type="entry name" value="KTSC"/>
    <property type="match status" value="1"/>
</dbReference>
<feature type="region of interest" description="Disordered" evidence="1">
    <location>
        <begin position="626"/>
        <end position="646"/>
    </location>
</feature>
<gene>
    <name evidence="3" type="ORF">GCM10009030_35770</name>
</gene>
<feature type="compositionally biased region" description="Basic and acidic residues" evidence="1">
    <location>
        <begin position="1"/>
        <end position="11"/>
    </location>
</feature>
<reference evidence="3" key="2">
    <citation type="submission" date="2020-09" db="EMBL/GenBank/DDBJ databases">
        <authorList>
            <person name="Sun Q."/>
            <person name="Ohkuma M."/>
        </authorList>
    </citation>
    <scope>NUCLEOTIDE SEQUENCE</scope>
    <source>
        <strain evidence="3">JCM 17820</strain>
    </source>
</reference>
<dbReference type="AlphaFoldDB" id="A0A830GPB1"/>
<evidence type="ECO:0000313" key="3">
    <source>
        <dbReference type="EMBL" id="GGO01755.1"/>
    </source>
</evidence>
<accession>A0A830GPB1</accession>
<feature type="compositionally biased region" description="Acidic residues" evidence="1">
    <location>
        <begin position="633"/>
        <end position="646"/>
    </location>
</feature>
<organism evidence="3 4">
    <name type="scientific">Haloarcula pellucida</name>
    <dbReference type="NCBI Taxonomy" id="1427151"/>
    <lineage>
        <taxon>Archaea</taxon>
        <taxon>Methanobacteriati</taxon>
        <taxon>Methanobacteriota</taxon>
        <taxon>Stenosarchaea group</taxon>
        <taxon>Halobacteria</taxon>
        <taxon>Halobacteriales</taxon>
        <taxon>Haloarculaceae</taxon>
        <taxon>Haloarcula</taxon>
    </lineage>
</organism>
<dbReference type="Proteomes" id="UP000605784">
    <property type="component" value="Unassembled WGS sequence"/>
</dbReference>
<keyword evidence="4" id="KW-1185">Reference proteome</keyword>
<proteinExistence type="predicted"/>